<dbReference type="InterPro" id="IPR036397">
    <property type="entry name" value="RNaseH_sf"/>
</dbReference>
<dbReference type="Gene3D" id="3.30.420.10">
    <property type="entry name" value="Ribonuclease H-like superfamily/Ribonuclease H"/>
    <property type="match status" value="1"/>
</dbReference>
<organism evidence="7 8">
    <name type="scientific">Pleurodeles waltl</name>
    <name type="common">Iberian ribbed newt</name>
    <dbReference type="NCBI Taxonomy" id="8319"/>
    <lineage>
        <taxon>Eukaryota</taxon>
        <taxon>Metazoa</taxon>
        <taxon>Chordata</taxon>
        <taxon>Craniata</taxon>
        <taxon>Vertebrata</taxon>
        <taxon>Euteleostomi</taxon>
        <taxon>Amphibia</taxon>
        <taxon>Batrachia</taxon>
        <taxon>Caudata</taxon>
        <taxon>Salamandroidea</taxon>
        <taxon>Salamandridae</taxon>
        <taxon>Pleurodelinae</taxon>
        <taxon>Pleurodeles</taxon>
    </lineage>
</organism>
<name>A0AAV7WK89_PLEWA</name>
<evidence type="ECO:0000256" key="2">
    <source>
        <dbReference type="ARBA" id="ARBA00022695"/>
    </source>
</evidence>
<keyword evidence="8" id="KW-1185">Reference proteome</keyword>
<accession>A0AAV7WK89</accession>
<protein>
    <recommendedName>
        <fullName evidence="6">Integrase catalytic domain-containing protein</fullName>
    </recommendedName>
</protein>
<dbReference type="EMBL" id="JANPWB010000001">
    <property type="protein sequence ID" value="KAJ1214415.1"/>
    <property type="molecule type" value="Genomic_DNA"/>
</dbReference>
<dbReference type="GO" id="GO:0016779">
    <property type="term" value="F:nucleotidyltransferase activity"/>
    <property type="evidence" value="ECO:0007669"/>
    <property type="project" value="UniProtKB-KW"/>
</dbReference>
<evidence type="ECO:0000256" key="5">
    <source>
        <dbReference type="ARBA" id="ARBA00022801"/>
    </source>
</evidence>
<evidence type="ECO:0000256" key="4">
    <source>
        <dbReference type="ARBA" id="ARBA00022759"/>
    </source>
</evidence>
<keyword evidence="2" id="KW-0548">Nucleotidyltransferase</keyword>
<evidence type="ECO:0000259" key="6">
    <source>
        <dbReference type="PROSITE" id="PS50994"/>
    </source>
</evidence>
<dbReference type="Pfam" id="PF18697">
    <property type="entry name" value="MLVIN_C"/>
    <property type="match status" value="1"/>
</dbReference>
<dbReference type="InterPro" id="IPR050951">
    <property type="entry name" value="Retrovirus_Pol_polyprotein"/>
</dbReference>
<dbReference type="InterPro" id="IPR012337">
    <property type="entry name" value="RNaseH-like_sf"/>
</dbReference>
<evidence type="ECO:0000256" key="1">
    <source>
        <dbReference type="ARBA" id="ARBA00022679"/>
    </source>
</evidence>
<dbReference type="GO" id="GO:0003676">
    <property type="term" value="F:nucleic acid binding"/>
    <property type="evidence" value="ECO:0007669"/>
    <property type="project" value="InterPro"/>
</dbReference>
<dbReference type="Gene3D" id="2.30.30.850">
    <property type="match status" value="1"/>
</dbReference>
<evidence type="ECO:0000256" key="3">
    <source>
        <dbReference type="ARBA" id="ARBA00022722"/>
    </source>
</evidence>
<proteinExistence type="predicted"/>
<dbReference type="Proteomes" id="UP001066276">
    <property type="component" value="Chromosome 1_1"/>
</dbReference>
<dbReference type="GO" id="GO:0004519">
    <property type="term" value="F:endonuclease activity"/>
    <property type="evidence" value="ECO:0007669"/>
    <property type="project" value="UniProtKB-KW"/>
</dbReference>
<dbReference type="GO" id="GO:0016787">
    <property type="term" value="F:hydrolase activity"/>
    <property type="evidence" value="ECO:0007669"/>
    <property type="project" value="UniProtKB-KW"/>
</dbReference>
<evidence type="ECO:0000313" key="8">
    <source>
        <dbReference type="Proteomes" id="UP001066276"/>
    </source>
</evidence>
<dbReference type="PANTHER" id="PTHR37984">
    <property type="entry name" value="PROTEIN CBG26694"/>
    <property type="match status" value="1"/>
</dbReference>
<dbReference type="PANTHER" id="PTHR37984:SF5">
    <property type="entry name" value="PROTEIN NYNRIN-LIKE"/>
    <property type="match status" value="1"/>
</dbReference>
<dbReference type="InterPro" id="IPR040643">
    <property type="entry name" value="MLVIN_C"/>
</dbReference>
<keyword evidence="5" id="KW-0378">Hydrolase</keyword>
<gene>
    <name evidence="7" type="ORF">NDU88_002034</name>
</gene>
<dbReference type="GO" id="GO:0015074">
    <property type="term" value="P:DNA integration"/>
    <property type="evidence" value="ECO:0007669"/>
    <property type="project" value="InterPro"/>
</dbReference>
<dbReference type="SUPFAM" id="SSF53098">
    <property type="entry name" value="Ribonuclease H-like"/>
    <property type="match status" value="1"/>
</dbReference>
<dbReference type="InterPro" id="IPR001584">
    <property type="entry name" value="Integrase_cat-core"/>
</dbReference>
<dbReference type="Gene3D" id="1.10.340.70">
    <property type="match status" value="1"/>
</dbReference>
<dbReference type="AlphaFoldDB" id="A0AAV7WK89"/>
<keyword evidence="4" id="KW-0255">Endonuclease</keyword>
<evidence type="ECO:0000313" key="7">
    <source>
        <dbReference type="EMBL" id="KAJ1214415.1"/>
    </source>
</evidence>
<keyword evidence="1" id="KW-0808">Transferase</keyword>
<reference evidence="7" key="1">
    <citation type="journal article" date="2022" name="bioRxiv">
        <title>Sequencing and chromosome-scale assembly of the giantPleurodeles waltlgenome.</title>
        <authorList>
            <person name="Brown T."/>
            <person name="Elewa A."/>
            <person name="Iarovenko S."/>
            <person name="Subramanian E."/>
            <person name="Araus A.J."/>
            <person name="Petzold A."/>
            <person name="Susuki M."/>
            <person name="Suzuki K.-i.T."/>
            <person name="Hayashi T."/>
            <person name="Toyoda A."/>
            <person name="Oliveira C."/>
            <person name="Osipova E."/>
            <person name="Leigh N.D."/>
            <person name="Simon A."/>
            <person name="Yun M.H."/>
        </authorList>
    </citation>
    <scope>NUCLEOTIDE SEQUENCE</scope>
    <source>
        <strain evidence="7">20211129_DDA</strain>
        <tissue evidence="7">Liver</tissue>
    </source>
</reference>
<dbReference type="Pfam" id="PF00665">
    <property type="entry name" value="rve"/>
    <property type="match status" value="1"/>
</dbReference>
<comment type="caution">
    <text evidence="7">The sequence shown here is derived from an EMBL/GenBank/DDBJ whole genome shotgun (WGS) entry which is preliminary data.</text>
</comment>
<sequence length="518" mass="58093">MPTQIAIVKCSAHKKIVDDVGRGNAFADEVAKKTARDNTSRMYVAGPANCVREKGMCEDTVESVKSIQGEATENELRKWKESTGMLDEMGCWVELSEHQRWLLPDAYVLPVVTMAHGPAHLSAKGICKLLAPVWQNEGIPKCANNVVKHCIVCLMYNPGKGTPTPAGHFAPPTYPFEVLQIDYIHMERCNNLKYVLVVVCAFSRWVEAYPLKDNTALSTAKILLKEFFPRFGLPRIVWSDNGSEFVGQVMQKVCAGLGIKQKFHAANHPQSAGLVECYNGTLKLKIAKVQASTGLNWPDALPLALLSTRTAVHSCLGLSPYEVIFGRPANVWGVPRPKKYSDLPYPMLIDYLHDLTTKLRVLHQQVQSALPEASTDPGHSIRPGDWVCTKNFQRQRNLEPRWREPRLVLLTTRTAVKVEGKKNWVHAVHCKKVPLPLPFDQWVRRGISDSESEKVPQFVPFSDARLIGTLSEKEDDDILQEAIPSHRRLNTTNPGTLFQNQTASGQERYNLRPRPKNL</sequence>
<feature type="domain" description="Integrase catalytic" evidence="6">
    <location>
        <begin position="171"/>
        <end position="328"/>
    </location>
</feature>
<dbReference type="PROSITE" id="PS50994">
    <property type="entry name" value="INTEGRASE"/>
    <property type="match status" value="1"/>
</dbReference>
<keyword evidence="3" id="KW-0540">Nuclease</keyword>